<accession>A0ABD6F3I8</accession>
<organism evidence="2 3">
    <name type="scientific">Gnathostoma spinigerum</name>
    <dbReference type="NCBI Taxonomy" id="75299"/>
    <lineage>
        <taxon>Eukaryota</taxon>
        <taxon>Metazoa</taxon>
        <taxon>Ecdysozoa</taxon>
        <taxon>Nematoda</taxon>
        <taxon>Chromadorea</taxon>
        <taxon>Rhabditida</taxon>
        <taxon>Spirurina</taxon>
        <taxon>Gnathostomatomorpha</taxon>
        <taxon>Gnathostomatoidea</taxon>
        <taxon>Gnathostomatidae</taxon>
        <taxon>Gnathostoma</taxon>
    </lineage>
</organism>
<gene>
    <name evidence="2" type="ORF">AB6A40_010589</name>
</gene>
<sequence length="163" mass="18330">MAETDDLLASVFAAPINLPSVKMDEEGNDDKAQSKIEETSKHSSNAHLSGLQETSTRQESNAQQEETVTTTKNTEYTGEYTNEHTEEHTEKHSEEHSEHHTNESVEHVFTSSTTDEVKVDKAEKLFEEEPKVYVENDFEPSLHLSVSESESAENASEHKVICH</sequence>
<dbReference type="EMBL" id="JBGFUD010014248">
    <property type="protein sequence ID" value="MFH4983880.1"/>
    <property type="molecule type" value="Genomic_DNA"/>
</dbReference>
<dbReference type="Proteomes" id="UP001608902">
    <property type="component" value="Unassembled WGS sequence"/>
</dbReference>
<feature type="compositionally biased region" description="Low complexity" evidence="1">
    <location>
        <begin position="65"/>
        <end position="80"/>
    </location>
</feature>
<evidence type="ECO:0000313" key="3">
    <source>
        <dbReference type="Proteomes" id="UP001608902"/>
    </source>
</evidence>
<comment type="caution">
    <text evidence="2">The sequence shown here is derived from an EMBL/GenBank/DDBJ whole genome shotgun (WGS) entry which is preliminary data.</text>
</comment>
<protein>
    <submittedName>
        <fullName evidence="2">Uncharacterized protein</fullName>
    </submittedName>
</protein>
<feature type="compositionally biased region" description="Basic and acidic residues" evidence="1">
    <location>
        <begin position="81"/>
        <end position="106"/>
    </location>
</feature>
<keyword evidence="3" id="KW-1185">Reference proteome</keyword>
<feature type="compositionally biased region" description="Basic and acidic residues" evidence="1">
    <location>
        <begin position="22"/>
        <end position="41"/>
    </location>
</feature>
<proteinExistence type="predicted"/>
<dbReference type="AlphaFoldDB" id="A0ABD6F3I8"/>
<name>A0ABD6F3I8_9BILA</name>
<reference evidence="2 3" key="1">
    <citation type="submission" date="2024-08" db="EMBL/GenBank/DDBJ databases">
        <title>Gnathostoma spinigerum genome.</title>
        <authorList>
            <person name="Gonzalez-Bertolin B."/>
            <person name="Monzon S."/>
            <person name="Zaballos A."/>
            <person name="Jimenez P."/>
            <person name="Dekumyoy P."/>
            <person name="Varona S."/>
            <person name="Cuesta I."/>
            <person name="Sumanam S."/>
            <person name="Adisakwattana P."/>
            <person name="Gasser R.B."/>
            <person name="Hernandez-Gonzalez A."/>
            <person name="Young N.D."/>
            <person name="Perteguer M.J."/>
        </authorList>
    </citation>
    <scope>NUCLEOTIDE SEQUENCE [LARGE SCALE GENOMIC DNA]</scope>
    <source>
        <strain evidence="2">AL3</strain>
        <tissue evidence="2">Liver</tissue>
    </source>
</reference>
<feature type="region of interest" description="Disordered" evidence="1">
    <location>
        <begin position="144"/>
        <end position="163"/>
    </location>
</feature>
<feature type="compositionally biased region" description="Polar residues" evidence="1">
    <location>
        <begin position="42"/>
        <end position="64"/>
    </location>
</feature>
<evidence type="ECO:0000256" key="1">
    <source>
        <dbReference type="SAM" id="MobiDB-lite"/>
    </source>
</evidence>
<feature type="region of interest" description="Disordered" evidence="1">
    <location>
        <begin position="15"/>
        <end position="117"/>
    </location>
</feature>
<evidence type="ECO:0000313" key="2">
    <source>
        <dbReference type="EMBL" id="MFH4983880.1"/>
    </source>
</evidence>